<organism evidence="2">
    <name type="scientific">marine sediment metagenome</name>
    <dbReference type="NCBI Taxonomy" id="412755"/>
    <lineage>
        <taxon>unclassified sequences</taxon>
        <taxon>metagenomes</taxon>
        <taxon>ecological metagenomes</taxon>
    </lineage>
</organism>
<comment type="caution">
    <text evidence="2">The sequence shown here is derived from an EMBL/GenBank/DDBJ whole genome shotgun (WGS) entry which is preliminary data.</text>
</comment>
<accession>X0UMK6</accession>
<protein>
    <submittedName>
        <fullName evidence="2">Uncharacterized protein</fullName>
    </submittedName>
</protein>
<evidence type="ECO:0000256" key="1">
    <source>
        <dbReference type="SAM" id="MobiDB-lite"/>
    </source>
</evidence>
<feature type="non-terminal residue" evidence="2">
    <location>
        <position position="47"/>
    </location>
</feature>
<gene>
    <name evidence="2" type="ORF">S01H1_45624</name>
</gene>
<dbReference type="EMBL" id="BARS01029171">
    <property type="protein sequence ID" value="GAG01553.1"/>
    <property type="molecule type" value="Genomic_DNA"/>
</dbReference>
<evidence type="ECO:0000313" key="2">
    <source>
        <dbReference type="EMBL" id="GAG01553.1"/>
    </source>
</evidence>
<name>X0UMK6_9ZZZZ</name>
<proteinExistence type="predicted"/>
<sequence length="47" mass="5049">MLKPTSPYKGRPRAAAASDAPKVEMSQKAKKRGEPQPSSIGRAMIHS</sequence>
<feature type="region of interest" description="Disordered" evidence="1">
    <location>
        <begin position="1"/>
        <end position="47"/>
    </location>
</feature>
<reference evidence="2" key="1">
    <citation type="journal article" date="2014" name="Front. Microbiol.">
        <title>High frequency of phylogenetically diverse reductive dehalogenase-homologous genes in deep subseafloor sedimentary metagenomes.</title>
        <authorList>
            <person name="Kawai M."/>
            <person name="Futagami T."/>
            <person name="Toyoda A."/>
            <person name="Takaki Y."/>
            <person name="Nishi S."/>
            <person name="Hori S."/>
            <person name="Arai W."/>
            <person name="Tsubouchi T."/>
            <person name="Morono Y."/>
            <person name="Uchiyama I."/>
            <person name="Ito T."/>
            <person name="Fujiyama A."/>
            <person name="Inagaki F."/>
            <person name="Takami H."/>
        </authorList>
    </citation>
    <scope>NUCLEOTIDE SEQUENCE</scope>
    <source>
        <strain evidence="2">Expedition CK06-06</strain>
    </source>
</reference>
<dbReference type="AlphaFoldDB" id="X0UMK6"/>